<sequence>MSGKFVIDKASNGQFYFNLRAGNGEPILRSETYVTRASAEHGIESVRKNAPLDERYQRKDNTKGEPMFTLKAGNHEVIGVSESYSSASARDNGIESVKTNAPDATVQDNTK</sequence>
<reference evidence="3" key="1">
    <citation type="submission" date="2016-01" db="EMBL/GenBank/DDBJ databases">
        <authorList>
            <person name="Peeters Charlotte."/>
        </authorList>
    </citation>
    <scope>NUCLEOTIDE SEQUENCE</scope>
    <source>
        <strain evidence="3">LMG 22936</strain>
    </source>
</reference>
<dbReference type="Proteomes" id="UP000054717">
    <property type="component" value="Unassembled WGS sequence"/>
</dbReference>
<dbReference type="Gene3D" id="2.30.29.80">
    <property type="match status" value="1"/>
</dbReference>
<feature type="compositionally biased region" description="Basic and acidic residues" evidence="1">
    <location>
        <begin position="45"/>
        <end position="63"/>
    </location>
</feature>
<comment type="caution">
    <text evidence="3">The sequence shown here is derived from an EMBL/GenBank/DDBJ whole genome shotgun (WGS) entry which is preliminary data.</text>
</comment>
<proteinExistence type="predicted"/>
<dbReference type="AlphaFoldDB" id="A0A158FSL1"/>
<gene>
    <name evidence="3" type="ORF">AWB66_01241</name>
</gene>
<evidence type="ECO:0000313" key="3">
    <source>
        <dbReference type="EMBL" id="SAL22782.1"/>
    </source>
</evidence>
<dbReference type="InterPro" id="IPR051141">
    <property type="entry name" value="UPF0339_domain"/>
</dbReference>
<dbReference type="InterPro" id="IPR036913">
    <property type="entry name" value="YegP-like_sf"/>
</dbReference>
<evidence type="ECO:0000256" key="1">
    <source>
        <dbReference type="SAM" id="MobiDB-lite"/>
    </source>
</evidence>
<keyword evidence="4" id="KW-1185">Reference proteome</keyword>
<accession>A0A158FSL1</accession>
<dbReference type="Pfam" id="PF07411">
    <property type="entry name" value="DUF1508"/>
    <property type="match status" value="2"/>
</dbReference>
<evidence type="ECO:0000313" key="4">
    <source>
        <dbReference type="Proteomes" id="UP000054717"/>
    </source>
</evidence>
<evidence type="ECO:0000259" key="2">
    <source>
        <dbReference type="Pfam" id="PF07411"/>
    </source>
</evidence>
<feature type="region of interest" description="Disordered" evidence="1">
    <location>
        <begin position="45"/>
        <end position="67"/>
    </location>
</feature>
<dbReference type="EMBL" id="FCNZ02000003">
    <property type="protein sequence ID" value="SAL22782.1"/>
    <property type="molecule type" value="Genomic_DNA"/>
</dbReference>
<protein>
    <recommendedName>
        <fullName evidence="2">DUF1508 domain-containing protein</fullName>
    </recommendedName>
</protein>
<dbReference type="PANTHER" id="PTHR40606:SF1">
    <property type="entry name" value="UPF0339 PROTEIN YEGP"/>
    <property type="match status" value="1"/>
</dbReference>
<dbReference type="RefSeq" id="WP_087629379.1">
    <property type="nucleotide sequence ID" value="NZ_FCNZ02000003.1"/>
</dbReference>
<dbReference type="STRING" id="326475.AWB66_01241"/>
<feature type="domain" description="DUF1508" evidence="2">
    <location>
        <begin position="10"/>
        <end position="56"/>
    </location>
</feature>
<dbReference type="SUPFAM" id="SSF160113">
    <property type="entry name" value="YegP-like"/>
    <property type="match status" value="2"/>
</dbReference>
<feature type="region of interest" description="Disordered" evidence="1">
    <location>
        <begin position="83"/>
        <end position="111"/>
    </location>
</feature>
<dbReference type="InterPro" id="IPR010879">
    <property type="entry name" value="DUF1508"/>
</dbReference>
<organism evidence="3 4">
    <name type="scientific">Caballeronia telluris</name>
    <dbReference type="NCBI Taxonomy" id="326475"/>
    <lineage>
        <taxon>Bacteria</taxon>
        <taxon>Pseudomonadati</taxon>
        <taxon>Pseudomonadota</taxon>
        <taxon>Betaproteobacteria</taxon>
        <taxon>Burkholderiales</taxon>
        <taxon>Burkholderiaceae</taxon>
        <taxon>Caballeronia</taxon>
    </lineage>
</organism>
<name>A0A158FSL1_9BURK</name>
<feature type="domain" description="DUF1508" evidence="2">
    <location>
        <begin position="62"/>
        <end position="108"/>
    </location>
</feature>
<dbReference type="PANTHER" id="PTHR40606">
    <property type="match status" value="1"/>
</dbReference>